<accession>A0A164M039</accession>
<dbReference type="InterPro" id="IPR043128">
    <property type="entry name" value="Rev_trsase/Diguanyl_cyclase"/>
</dbReference>
<dbReference type="AlphaFoldDB" id="A0A164M039"/>
<keyword evidence="3" id="KW-1185">Reference proteome</keyword>
<dbReference type="OrthoDB" id="6382296at2759"/>
<reference evidence="2 3" key="1">
    <citation type="submission" date="2016-03" db="EMBL/GenBank/DDBJ databases">
        <title>EvidentialGene: Evidence-directed Construction of Genes on Genomes.</title>
        <authorList>
            <person name="Gilbert D.G."/>
            <person name="Choi J.-H."/>
            <person name="Mockaitis K."/>
            <person name="Colbourne J."/>
            <person name="Pfrender M."/>
        </authorList>
    </citation>
    <scope>NUCLEOTIDE SEQUENCE [LARGE SCALE GENOMIC DNA]</scope>
    <source>
        <strain evidence="2 3">Xinb3</strain>
        <tissue evidence="2">Complete organism</tissue>
    </source>
</reference>
<dbReference type="CDD" id="cd01647">
    <property type="entry name" value="RT_LTR"/>
    <property type="match status" value="1"/>
</dbReference>
<dbReference type="EMBL" id="LRGB01003115">
    <property type="protein sequence ID" value="KZS04597.1"/>
    <property type="molecule type" value="Genomic_DNA"/>
</dbReference>
<dbReference type="STRING" id="35525.A0A164M039"/>
<dbReference type="GO" id="GO:0003676">
    <property type="term" value="F:nucleic acid binding"/>
    <property type="evidence" value="ECO:0007669"/>
    <property type="project" value="InterPro"/>
</dbReference>
<dbReference type="InterPro" id="IPR050951">
    <property type="entry name" value="Retrovirus_Pol_polyprotein"/>
</dbReference>
<dbReference type="SUPFAM" id="SSF53098">
    <property type="entry name" value="Ribonuclease H-like"/>
    <property type="match status" value="1"/>
</dbReference>
<dbReference type="GO" id="GO:0071897">
    <property type="term" value="P:DNA biosynthetic process"/>
    <property type="evidence" value="ECO:0007669"/>
    <property type="project" value="UniProtKB-ARBA"/>
</dbReference>
<dbReference type="Gene3D" id="3.10.10.10">
    <property type="entry name" value="HIV Type 1 Reverse Transcriptase, subunit A, domain 1"/>
    <property type="match status" value="2"/>
</dbReference>
<protein>
    <recommendedName>
        <fullName evidence="1">Reverse transcriptase domain-containing protein</fullName>
    </recommendedName>
</protein>
<evidence type="ECO:0000313" key="3">
    <source>
        <dbReference type="Proteomes" id="UP000076858"/>
    </source>
</evidence>
<dbReference type="InterPro" id="IPR043502">
    <property type="entry name" value="DNA/RNA_pol_sf"/>
</dbReference>
<sequence length="591" mass="67691">MMFSHYSDIRRQKCAIWVVLVTKTKTGMVDLVGAGVEREEERYEDKEELIVGDDLCDYLTKQSPWKSRGWMPVKVDGQQTIPPNSLVFVKGRLSSEVSVTGFVKFHCCLKLGKEWVIPSSVAKISNRIVNIATINYADVELKLRRRHFMCRDARPVKSYRVSVFYRQIIADKVEEMLEEESFSPRSSPVVLVRKVKLEDYHFCVDFRRVNALTKRDVYPLPRIQGQVAAEDREKTAFVTPDGLYQFTRLPFGLNNAPATFQRLMDLVLAGLKWHMGLVYLDDILVFGRTFEEHLARLELVLTALERANLTLNIEKCVFGEGIVSHLGHVIDAEGIRPQNDKHPIGQVVSRHQPIETPSSPFELVRLDHLGPFKTTSSWHQHVMVLIDYLTKWIEVAAVPDTSTTTEVTPFELVNGHAPILPVENLVPWTVEDRPELHAQFLTRVSELRNGARLQIIEKQRRVKERVDRQRKAKIEFYPGDLVLIRRHLHKASRTKKLLPKFVGPFQVVRKLSPSSYLGGSAINRNMIDHKSIMAIPAALPKVCCFKTTFFNQLNPFQMAAIINQHEENKTHISNFIPVEQKKLYVGESGVN</sequence>
<dbReference type="InterPro" id="IPR012337">
    <property type="entry name" value="RNaseH-like_sf"/>
</dbReference>
<dbReference type="PANTHER" id="PTHR37984">
    <property type="entry name" value="PROTEIN CBG26694"/>
    <property type="match status" value="1"/>
</dbReference>
<dbReference type="GO" id="GO:0042575">
    <property type="term" value="C:DNA polymerase complex"/>
    <property type="evidence" value="ECO:0007669"/>
    <property type="project" value="UniProtKB-ARBA"/>
</dbReference>
<evidence type="ECO:0000259" key="1">
    <source>
        <dbReference type="PROSITE" id="PS50878"/>
    </source>
</evidence>
<dbReference type="InterPro" id="IPR036397">
    <property type="entry name" value="RNaseH_sf"/>
</dbReference>
<dbReference type="FunFam" id="3.30.70.270:FF:000003">
    <property type="entry name" value="Transposon Ty3-G Gag-Pol polyprotein"/>
    <property type="match status" value="1"/>
</dbReference>
<dbReference type="PANTHER" id="PTHR37984:SF5">
    <property type="entry name" value="PROTEIN NYNRIN-LIKE"/>
    <property type="match status" value="1"/>
</dbReference>
<gene>
    <name evidence="2" type="ORF">APZ42_032421</name>
</gene>
<dbReference type="Gene3D" id="3.30.70.270">
    <property type="match status" value="1"/>
</dbReference>
<dbReference type="Proteomes" id="UP000076858">
    <property type="component" value="Unassembled WGS sequence"/>
</dbReference>
<organism evidence="2 3">
    <name type="scientific">Daphnia magna</name>
    <dbReference type="NCBI Taxonomy" id="35525"/>
    <lineage>
        <taxon>Eukaryota</taxon>
        <taxon>Metazoa</taxon>
        <taxon>Ecdysozoa</taxon>
        <taxon>Arthropoda</taxon>
        <taxon>Crustacea</taxon>
        <taxon>Branchiopoda</taxon>
        <taxon>Diplostraca</taxon>
        <taxon>Cladocera</taxon>
        <taxon>Anomopoda</taxon>
        <taxon>Daphniidae</taxon>
        <taxon>Daphnia</taxon>
    </lineage>
</organism>
<name>A0A164M039_9CRUS</name>
<feature type="domain" description="Reverse transcriptase" evidence="1">
    <location>
        <begin position="125"/>
        <end position="330"/>
    </location>
</feature>
<dbReference type="Gene3D" id="3.30.420.10">
    <property type="entry name" value="Ribonuclease H-like superfamily/Ribonuclease H"/>
    <property type="match status" value="1"/>
</dbReference>
<dbReference type="PROSITE" id="PS50878">
    <property type="entry name" value="RT_POL"/>
    <property type="match status" value="1"/>
</dbReference>
<dbReference type="InterPro" id="IPR000477">
    <property type="entry name" value="RT_dom"/>
</dbReference>
<comment type="caution">
    <text evidence="2">The sequence shown here is derived from an EMBL/GenBank/DDBJ whole genome shotgun (WGS) entry which is preliminary data.</text>
</comment>
<evidence type="ECO:0000313" key="2">
    <source>
        <dbReference type="EMBL" id="KZS04597.1"/>
    </source>
</evidence>
<dbReference type="Pfam" id="PF00078">
    <property type="entry name" value="RVT_1"/>
    <property type="match status" value="1"/>
</dbReference>
<proteinExistence type="predicted"/>
<dbReference type="SUPFAM" id="SSF56672">
    <property type="entry name" value="DNA/RNA polymerases"/>
    <property type="match status" value="1"/>
</dbReference>